<dbReference type="EMBL" id="VSSQ01105269">
    <property type="protein sequence ID" value="MPN45403.1"/>
    <property type="molecule type" value="Genomic_DNA"/>
</dbReference>
<evidence type="ECO:0008006" key="2">
    <source>
        <dbReference type="Google" id="ProtNLM"/>
    </source>
</evidence>
<dbReference type="AlphaFoldDB" id="A0A645IDA4"/>
<gene>
    <name evidence="1" type="ORF">SDC9_192970</name>
</gene>
<evidence type="ECO:0000313" key="1">
    <source>
        <dbReference type="EMBL" id="MPN45403.1"/>
    </source>
</evidence>
<sequence length="62" mass="6789">MNRWWVVFYEDKDGVKTQARIDAVTGEVYTGYDVPAWCQAGTGYGSGSGYARGSGHCMGYGR</sequence>
<proteinExistence type="predicted"/>
<reference evidence="1" key="1">
    <citation type="submission" date="2019-08" db="EMBL/GenBank/DDBJ databases">
        <authorList>
            <person name="Kucharzyk K."/>
            <person name="Murdoch R.W."/>
            <person name="Higgins S."/>
            <person name="Loffler F."/>
        </authorList>
    </citation>
    <scope>NUCLEOTIDE SEQUENCE</scope>
</reference>
<name>A0A645IDA4_9ZZZZ</name>
<accession>A0A645IDA4</accession>
<protein>
    <recommendedName>
        <fullName evidence="2">PepSY domain-containing protein</fullName>
    </recommendedName>
</protein>
<organism evidence="1">
    <name type="scientific">bioreactor metagenome</name>
    <dbReference type="NCBI Taxonomy" id="1076179"/>
    <lineage>
        <taxon>unclassified sequences</taxon>
        <taxon>metagenomes</taxon>
        <taxon>ecological metagenomes</taxon>
    </lineage>
</organism>
<comment type="caution">
    <text evidence="1">The sequence shown here is derived from an EMBL/GenBank/DDBJ whole genome shotgun (WGS) entry which is preliminary data.</text>
</comment>